<evidence type="ECO:0000256" key="1">
    <source>
        <dbReference type="SAM" id="MobiDB-lite"/>
    </source>
</evidence>
<dbReference type="GO" id="GO:0008033">
    <property type="term" value="P:tRNA processing"/>
    <property type="evidence" value="ECO:0007669"/>
    <property type="project" value="InterPro"/>
</dbReference>
<feature type="compositionally biased region" description="Polar residues" evidence="1">
    <location>
        <begin position="1"/>
        <end position="12"/>
    </location>
</feature>
<dbReference type="Proteomes" id="UP000018144">
    <property type="component" value="Unassembled WGS sequence"/>
</dbReference>
<dbReference type="STRING" id="1076935.U4LBU1"/>
<evidence type="ECO:0000259" key="2">
    <source>
        <dbReference type="Pfam" id="PF20976"/>
    </source>
</evidence>
<organism evidence="3 4">
    <name type="scientific">Pyronema omphalodes (strain CBS 100304)</name>
    <name type="common">Pyronema confluens</name>
    <dbReference type="NCBI Taxonomy" id="1076935"/>
    <lineage>
        <taxon>Eukaryota</taxon>
        <taxon>Fungi</taxon>
        <taxon>Dikarya</taxon>
        <taxon>Ascomycota</taxon>
        <taxon>Pezizomycotina</taxon>
        <taxon>Pezizomycetes</taxon>
        <taxon>Pezizales</taxon>
        <taxon>Pyronemataceae</taxon>
        <taxon>Pyronema</taxon>
    </lineage>
</organism>
<dbReference type="eggNOG" id="ENOG502SCWV">
    <property type="taxonomic scope" value="Eukaryota"/>
</dbReference>
<feature type="region of interest" description="Disordered" evidence="1">
    <location>
        <begin position="1"/>
        <end position="20"/>
    </location>
</feature>
<reference evidence="3 4" key="1">
    <citation type="journal article" date="2013" name="PLoS Genet.">
        <title>The genome and development-dependent transcriptomes of Pyronema confluens: a window into fungal evolution.</title>
        <authorList>
            <person name="Traeger S."/>
            <person name="Altegoer F."/>
            <person name="Freitag M."/>
            <person name="Gabaldon T."/>
            <person name="Kempken F."/>
            <person name="Kumar A."/>
            <person name="Marcet-Houben M."/>
            <person name="Poggeler S."/>
            <person name="Stajich J.E."/>
            <person name="Nowrousian M."/>
        </authorList>
    </citation>
    <scope>NUCLEOTIDE SEQUENCE [LARGE SCALE GENOMIC DNA]</scope>
    <source>
        <strain evidence="4">CBS 100304</strain>
        <tissue evidence="3">Vegetative mycelium</tissue>
    </source>
</reference>
<dbReference type="InterPro" id="IPR020347">
    <property type="entry name" value="Pop8"/>
</dbReference>
<sequence>MSSTAIPLQTQPGKKLPPPEHVTIREHDWAYAALQMIFDPPYKPETANMSWPPDILTWRSMLTSALTQFLGITGSAISIDILHLNGDEAWLRIPRVDLMHFKAGISGYVGFADGRNVGFRTVGTSEFLMGLASKKAEDSIWTD</sequence>
<dbReference type="AlphaFoldDB" id="U4LBU1"/>
<name>U4LBU1_PYROM</name>
<dbReference type="InterPro" id="IPR049128">
    <property type="entry name" value="Pop8-like_dom"/>
</dbReference>
<dbReference type="GO" id="GO:0034965">
    <property type="term" value="P:intronic box C/D snoRNA processing"/>
    <property type="evidence" value="ECO:0007669"/>
    <property type="project" value="TreeGrafter"/>
</dbReference>
<dbReference type="PANTHER" id="PTHR28173:SF1">
    <property type="entry name" value="RIBONUCLEASES P_MRP PROTEIN SUBUNIT POP8"/>
    <property type="match status" value="1"/>
</dbReference>
<dbReference type="GO" id="GO:0000294">
    <property type="term" value="P:nuclear-transcribed mRNA catabolic process, RNase MRP-dependent"/>
    <property type="evidence" value="ECO:0007669"/>
    <property type="project" value="TreeGrafter"/>
</dbReference>
<keyword evidence="4" id="KW-1185">Reference proteome</keyword>
<evidence type="ECO:0000313" key="4">
    <source>
        <dbReference type="Proteomes" id="UP000018144"/>
    </source>
</evidence>
<dbReference type="PANTHER" id="PTHR28173">
    <property type="entry name" value="RIBONUCLEASES P/MRP PROTEIN SUBUNIT POP8"/>
    <property type="match status" value="1"/>
</dbReference>
<protein>
    <recommendedName>
        <fullName evidence="2">Ribonucleases P/MRP subunit Pop8-like domain-containing protein</fullName>
    </recommendedName>
</protein>
<gene>
    <name evidence="3" type="ORF">PCON_02866</name>
</gene>
<dbReference type="GO" id="GO:0000171">
    <property type="term" value="F:ribonuclease MRP activity"/>
    <property type="evidence" value="ECO:0007669"/>
    <property type="project" value="TreeGrafter"/>
</dbReference>
<proteinExistence type="predicted"/>
<accession>U4LBU1</accession>
<feature type="domain" description="Ribonucleases P/MRP subunit Pop8-like" evidence="2">
    <location>
        <begin position="28"/>
        <end position="108"/>
    </location>
</feature>
<dbReference type="GO" id="GO:0005655">
    <property type="term" value="C:nucleolar ribonuclease P complex"/>
    <property type="evidence" value="ECO:0007669"/>
    <property type="project" value="InterPro"/>
</dbReference>
<dbReference type="GO" id="GO:0000172">
    <property type="term" value="C:ribonuclease MRP complex"/>
    <property type="evidence" value="ECO:0007669"/>
    <property type="project" value="InterPro"/>
</dbReference>
<dbReference type="OrthoDB" id="5530243at2759"/>
<dbReference type="Pfam" id="PF20976">
    <property type="entry name" value="Pop8"/>
    <property type="match status" value="1"/>
</dbReference>
<dbReference type="EMBL" id="HF936373">
    <property type="protein sequence ID" value="CCX16270.1"/>
    <property type="molecule type" value="Genomic_DNA"/>
</dbReference>
<dbReference type="GO" id="GO:0004526">
    <property type="term" value="F:ribonuclease P activity"/>
    <property type="evidence" value="ECO:0007669"/>
    <property type="project" value="TreeGrafter"/>
</dbReference>
<evidence type="ECO:0000313" key="3">
    <source>
        <dbReference type="EMBL" id="CCX16270.1"/>
    </source>
</evidence>